<dbReference type="Proteomes" id="UP000515563">
    <property type="component" value="Chromosome"/>
</dbReference>
<dbReference type="EMBL" id="CP043661">
    <property type="protein sequence ID" value="QNE16984.1"/>
    <property type="molecule type" value="Genomic_DNA"/>
</dbReference>
<gene>
    <name evidence="2" type="ORF">F1D05_02510</name>
</gene>
<reference evidence="3" key="1">
    <citation type="submission" date="2019-09" db="EMBL/GenBank/DDBJ databases">
        <title>Antimicrobial potential of Antarctic Bacteria.</title>
        <authorList>
            <person name="Benaud N."/>
            <person name="Edwards R.J."/>
            <person name="Ferrari B.C."/>
        </authorList>
    </citation>
    <scope>NUCLEOTIDE SEQUENCE [LARGE SCALE GENOMIC DNA]</scope>
    <source>
        <strain evidence="3">SPB151</strain>
    </source>
</reference>
<evidence type="ECO:0000313" key="2">
    <source>
        <dbReference type="EMBL" id="QNE16984.1"/>
    </source>
</evidence>
<evidence type="ECO:0000313" key="3">
    <source>
        <dbReference type="Proteomes" id="UP000515563"/>
    </source>
</evidence>
<dbReference type="AlphaFoldDB" id="A0A7G6WSL9"/>
<proteinExistence type="predicted"/>
<reference evidence="2 3" key="2">
    <citation type="journal article" date="2020" name="Microbiol. Resour. Announc.">
        <title>Antarctic desert soil bacteria exhibit high novel natural product potential, evaluated through long-read genome sequencing and comparative genomics.</title>
        <authorList>
            <person name="Benaud N."/>
            <person name="Edwards R.J."/>
            <person name="Amos T.G."/>
            <person name="D'Agostino P.M."/>
            <person name="Gutierrez-Chavez C."/>
            <person name="Montgomery K."/>
            <person name="Nicetic I."/>
            <person name="Ferrari B.C."/>
        </authorList>
    </citation>
    <scope>NUCLEOTIDE SEQUENCE [LARGE SCALE GENOMIC DNA]</scope>
    <source>
        <strain evidence="2 3">SPB151</strain>
    </source>
</reference>
<dbReference type="RefSeq" id="WP_185445817.1">
    <property type="nucleotide sequence ID" value="NZ_CP043661.1"/>
</dbReference>
<keyword evidence="3" id="KW-1185">Reference proteome</keyword>
<feature type="region of interest" description="Disordered" evidence="1">
    <location>
        <begin position="1"/>
        <end position="74"/>
    </location>
</feature>
<evidence type="ECO:0000256" key="1">
    <source>
        <dbReference type="SAM" id="MobiDB-lite"/>
    </source>
</evidence>
<accession>A0A7G6WSL9</accession>
<sequence length="74" mass="8513">MTPKQGKANRTVGRMPKKPYERELLRLQAELVKLQESSARRSHSPRAPPSKGDQRTPRVMQTQVPDHAAELRRK</sequence>
<protein>
    <submittedName>
        <fullName evidence="2">Uncharacterized protein</fullName>
    </submittedName>
</protein>
<organism evidence="2 3">
    <name type="scientific">Kribbella qitaiheensis</name>
    <dbReference type="NCBI Taxonomy" id="1544730"/>
    <lineage>
        <taxon>Bacteria</taxon>
        <taxon>Bacillati</taxon>
        <taxon>Actinomycetota</taxon>
        <taxon>Actinomycetes</taxon>
        <taxon>Propionibacteriales</taxon>
        <taxon>Kribbellaceae</taxon>
        <taxon>Kribbella</taxon>
    </lineage>
</organism>
<name>A0A7G6WSL9_9ACTN</name>
<dbReference type="KEGG" id="kqi:F1D05_02510"/>